<dbReference type="OrthoDB" id="6077919at2759"/>
<dbReference type="GO" id="GO:0005634">
    <property type="term" value="C:nucleus"/>
    <property type="evidence" value="ECO:0007669"/>
    <property type="project" value="InterPro"/>
</dbReference>
<dbReference type="SUPFAM" id="SSF57716">
    <property type="entry name" value="Glucocorticoid receptor-like (DNA-binding domain)"/>
    <property type="match status" value="1"/>
</dbReference>
<dbReference type="Gene3D" id="3.40.1800.20">
    <property type="match status" value="1"/>
</dbReference>
<feature type="domain" description="ZAD" evidence="8">
    <location>
        <begin position="13"/>
        <end position="87"/>
    </location>
</feature>
<feature type="domain" description="C2H2-type" evidence="7">
    <location>
        <begin position="436"/>
        <end position="465"/>
    </location>
</feature>
<protein>
    <submittedName>
        <fullName evidence="9">Uncharacterized protein</fullName>
    </submittedName>
</protein>
<evidence type="ECO:0000256" key="4">
    <source>
        <dbReference type="ARBA" id="ARBA00022833"/>
    </source>
</evidence>
<dbReference type="SMART" id="SM00355">
    <property type="entry name" value="ZnF_C2H2"/>
    <property type="match status" value="11"/>
</dbReference>
<keyword evidence="3 5" id="KW-0863">Zinc-finger</keyword>
<keyword evidence="10" id="KW-1185">Reference proteome</keyword>
<dbReference type="SUPFAM" id="SSF57667">
    <property type="entry name" value="beta-beta-alpha zinc fingers"/>
    <property type="match status" value="4"/>
</dbReference>
<evidence type="ECO:0000259" key="8">
    <source>
        <dbReference type="PROSITE" id="PS51915"/>
    </source>
</evidence>
<evidence type="ECO:0000313" key="10">
    <source>
        <dbReference type="Proteomes" id="UP001154078"/>
    </source>
</evidence>
<dbReference type="InterPro" id="IPR036236">
    <property type="entry name" value="Znf_C2H2_sf"/>
</dbReference>
<dbReference type="GO" id="GO:0008270">
    <property type="term" value="F:zinc ion binding"/>
    <property type="evidence" value="ECO:0007669"/>
    <property type="project" value="UniProtKB-UniRule"/>
</dbReference>
<evidence type="ECO:0000256" key="2">
    <source>
        <dbReference type="ARBA" id="ARBA00022737"/>
    </source>
</evidence>
<dbReference type="FunFam" id="3.30.160.60:FF:000072">
    <property type="entry name" value="zinc finger protein 143 isoform X1"/>
    <property type="match status" value="1"/>
</dbReference>
<keyword evidence="1 6" id="KW-0479">Metal-binding</keyword>
<dbReference type="InterPro" id="IPR013087">
    <property type="entry name" value="Znf_C2H2_type"/>
</dbReference>
<name>A0A9P0FK60_BRAAE</name>
<dbReference type="EMBL" id="OV121136">
    <property type="protein sequence ID" value="CAH0558348.1"/>
    <property type="molecule type" value="Genomic_DNA"/>
</dbReference>
<accession>A0A9P0FK60</accession>
<keyword evidence="2" id="KW-0677">Repeat</keyword>
<sequence>MEYRIVLPESKNDICRFCMSISENMSHTLYKEQEHTKLFEMLSILQLDIICDDVMPNNVCLSCEQKIQEIHSFRYMIIENEKILKCVYQEGKDEEYVVENKDNITLESETKLESDSEFENTRDDEYLEEIDEEQVKVKKKRRKLQPGEKPVNRSKLMQCETCNKTFRRDYLRKHKCKGVGVKPILNEEIIDDKKEHVCNVCAEVYDSELRCLLHYIQHFLFEGSEKIDPVVYCNFCGFVLQTFEEYLSHISDKHVDFSSMPWPCKVCEISFSSEFELINHMHNSEFCAKTLKPVDIYGECLICKKEYEGSLLNHLKKHLLKRHNCAKCGDKFIMLMAYNNHLLLHPEFKYKCNYCRRMFVLKSNMEKHIKEMHQDEKFICEICSKLFNRKNNLESHIKQKHDESCKKIICPLCGYSTVSKHDLKRHERFHTNEKPYVCNFEGCTKAYKTSSALSHHKKTHLNIRNYRCDICEKCFYTSNHLKDHMYIHTGERNFTCQICDRSFKRKDQLTAHYKIHGKKGIEHEIKVDTQEIFKIENINNL</sequence>
<dbReference type="Pfam" id="PF07776">
    <property type="entry name" value="zf-AD"/>
    <property type="match status" value="1"/>
</dbReference>
<dbReference type="SMART" id="SM00868">
    <property type="entry name" value="zf-AD"/>
    <property type="match status" value="1"/>
</dbReference>
<feature type="binding site" evidence="6">
    <location>
        <position position="15"/>
    </location>
    <ligand>
        <name>Zn(2+)</name>
        <dbReference type="ChEBI" id="CHEBI:29105"/>
    </ligand>
</feature>
<feature type="binding site" evidence="6">
    <location>
        <position position="60"/>
    </location>
    <ligand>
        <name>Zn(2+)</name>
        <dbReference type="ChEBI" id="CHEBI:29105"/>
    </ligand>
</feature>
<dbReference type="GO" id="GO:0043565">
    <property type="term" value="F:sequence-specific DNA binding"/>
    <property type="evidence" value="ECO:0007669"/>
    <property type="project" value="TreeGrafter"/>
</dbReference>
<feature type="binding site" evidence="6">
    <location>
        <position position="18"/>
    </location>
    <ligand>
        <name>Zn(2+)</name>
        <dbReference type="ChEBI" id="CHEBI:29105"/>
    </ligand>
</feature>
<dbReference type="InterPro" id="IPR012934">
    <property type="entry name" value="Znf_AD"/>
</dbReference>
<feature type="binding site" evidence="6">
    <location>
        <position position="63"/>
    </location>
    <ligand>
        <name>Zn(2+)</name>
        <dbReference type="ChEBI" id="CHEBI:29105"/>
    </ligand>
</feature>
<dbReference type="PROSITE" id="PS51915">
    <property type="entry name" value="ZAD"/>
    <property type="match status" value="1"/>
</dbReference>
<feature type="domain" description="C2H2-type" evidence="7">
    <location>
        <begin position="408"/>
        <end position="435"/>
    </location>
</feature>
<keyword evidence="4 6" id="KW-0862">Zinc</keyword>
<dbReference type="Pfam" id="PF12874">
    <property type="entry name" value="zf-met"/>
    <property type="match status" value="1"/>
</dbReference>
<evidence type="ECO:0000256" key="3">
    <source>
        <dbReference type="ARBA" id="ARBA00022771"/>
    </source>
</evidence>
<dbReference type="GO" id="GO:0000981">
    <property type="term" value="F:DNA-binding transcription factor activity, RNA polymerase II-specific"/>
    <property type="evidence" value="ECO:0007669"/>
    <property type="project" value="TreeGrafter"/>
</dbReference>
<dbReference type="Proteomes" id="UP001154078">
    <property type="component" value="Chromosome 5"/>
</dbReference>
<evidence type="ECO:0000256" key="5">
    <source>
        <dbReference type="PROSITE-ProRule" id="PRU00042"/>
    </source>
</evidence>
<dbReference type="PANTHER" id="PTHR24408">
    <property type="entry name" value="ZINC FINGER PROTEIN"/>
    <property type="match status" value="1"/>
</dbReference>
<feature type="domain" description="C2H2-type" evidence="7">
    <location>
        <begin position="378"/>
        <end position="401"/>
    </location>
</feature>
<organism evidence="9 10">
    <name type="scientific">Brassicogethes aeneus</name>
    <name type="common">Rape pollen beetle</name>
    <name type="synonym">Meligethes aeneus</name>
    <dbReference type="NCBI Taxonomy" id="1431903"/>
    <lineage>
        <taxon>Eukaryota</taxon>
        <taxon>Metazoa</taxon>
        <taxon>Ecdysozoa</taxon>
        <taxon>Arthropoda</taxon>
        <taxon>Hexapoda</taxon>
        <taxon>Insecta</taxon>
        <taxon>Pterygota</taxon>
        <taxon>Neoptera</taxon>
        <taxon>Endopterygota</taxon>
        <taxon>Coleoptera</taxon>
        <taxon>Polyphaga</taxon>
        <taxon>Cucujiformia</taxon>
        <taxon>Nitidulidae</taxon>
        <taxon>Meligethinae</taxon>
        <taxon>Brassicogethes</taxon>
    </lineage>
</organism>
<proteinExistence type="predicted"/>
<evidence type="ECO:0000313" key="9">
    <source>
        <dbReference type="EMBL" id="CAH0558348.1"/>
    </source>
</evidence>
<evidence type="ECO:0000256" key="1">
    <source>
        <dbReference type="ARBA" id="ARBA00022723"/>
    </source>
</evidence>
<dbReference type="AlphaFoldDB" id="A0A9P0FK60"/>
<dbReference type="Pfam" id="PF00096">
    <property type="entry name" value="zf-C2H2"/>
    <property type="match status" value="6"/>
</dbReference>
<dbReference type="FunFam" id="3.30.160.60:FF:000624">
    <property type="entry name" value="zinc finger protein 697"/>
    <property type="match status" value="1"/>
</dbReference>
<feature type="domain" description="C2H2-type" evidence="7">
    <location>
        <begin position="494"/>
        <end position="516"/>
    </location>
</feature>
<feature type="domain" description="C2H2-type" evidence="7">
    <location>
        <begin position="350"/>
        <end position="378"/>
    </location>
</feature>
<gene>
    <name evidence="9" type="ORF">MELIAE_LOCUS8830</name>
</gene>
<dbReference type="PROSITE" id="PS50157">
    <property type="entry name" value="ZINC_FINGER_C2H2_2"/>
    <property type="match status" value="6"/>
</dbReference>
<dbReference type="PROSITE" id="PS00028">
    <property type="entry name" value="ZINC_FINGER_C2H2_1"/>
    <property type="match status" value="4"/>
</dbReference>
<reference evidence="9" key="1">
    <citation type="submission" date="2021-12" db="EMBL/GenBank/DDBJ databases">
        <authorList>
            <person name="King R."/>
        </authorList>
    </citation>
    <scope>NUCLEOTIDE SEQUENCE</scope>
</reference>
<evidence type="ECO:0000259" key="7">
    <source>
        <dbReference type="PROSITE" id="PS50157"/>
    </source>
</evidence>
<dbReference type="PANTHER" id="PTHR24408:SF58">
    <property type="entry name" value="TRANSCRIPTION FACTOR (TFIIIA), PUTATIVE (AFU_ORTHOLOGUE AFUA_1G05150)-RELATED"/>
    <property type="match status" value="1"/>
</dbReference>
<dbReference type="FunFam" id="3.30.160.60:FF:000125">
    <property type="entry name" value="Putative zinc finger protein 143"/>
    <property type="match status" value="1"/>
</dbReference>
<evidence type="ECO:0000256" key="6">
    <source>
        <dbReference type="PROSITE-ProRule" id="PRU01263"/>
    </source>
</evidence>
<dbReference type="Gene3D" id="3.30.160.60">
    <property type="entry name" value="Classic Zinc Finger"/>
    <property type="match status" value="7"/>
</dbReference>
<feature type="domain" description="C2H2-type" evidence="7">
    <location>
        <begin position="466"/>
        <end position="493"/>
    </location>
</feature>